<dbReference type="OrthoDB" id="5827192at2"/>
<gene>
    <name evidence="2" type="ORF">SAMN03084138_03024</name>
</gene>
<organism evidence="2 3">
    <name type="scientific">Enterovibrio norvegicus DSM 15893</name>
    <dbReference type="NCBI Taxonomy" id="1121869"/>
    <lineage>
        <taxon>Bacteria</taxon>
        <taxon>Pseudomonadati</taxon>
        <taxon>Pseudomonadota</taxon>
        <taxon>Gammaproteobacteria</taxon>
        <taxon>Vibrionales</taxon>
        <taxon>Vibrionaceae</taxon>
        <taxon>Enterovibrio</taxon>
    </lineage>
</organism>
<sequence>MAVGEFLGMLMAFPTSVFFIPFVVFFLIMLVDLVFNVVEGFTADLDIFDLDNIPGAGLLLPQVLSKVPLMVALCVSCFIATVISFYSAQVNNNLFSGVTNLLIDLVSIPIVAYLSLAISALLLKPLAPLFDRKKAFAQVDYIGLKARVHSNVVNKERGEVVVLHQGNEFLLDVMLQDESTIQYGEEVVIVFKDDTSNRYVVAKA</sequence>
<keyword evidence="1" id="KW-0472">Membrane</keyword>
<protein>
    <recommendedName>
        <fullName evidence="4">DUF1449 domain-containing protein</fullName>
    </recommendedName>
</protein>
<keyword evidence="1" id="KW-0812">Transmembrane</keyword>
<dbReference type="Proteomes" id="UP000182692">
    <property type="component" value="Unassembled WGS sequence"/>
</dbReference>
<feature type="transmembrane region" description="Helical" evidence="1">
    <location>
        <begin position="6"/>
        <end position="31"/>
    </location>
</feature>
<reference evidence="2 3" key="1">
    <citation type="submission" date="2016-10" db="EMBL/GenBank/DDBJ databases">
        <authorList>
            <person name="de Groot N.N."/>
        </authorList>
    </citation>
    <scope>NUCLEOTIDE SEQUENCE [LARGE SCALE GENOMIC DNA]</scope>
    <source>
        <strain evidence="2 3">DSM 15893</strain>
    </source>
</reference>
<dbReference type="Gene3D" id="2.40.50.140">
    <property type="entry name" value="Nucleic acid-binding proteins"/>
    <property type="match status" value="1"/>
</dbReference>
<keyword evidence="1" id="KW-1133">Transmembrane helix</keyword>
<name>A0A1I5SWV4_9GAMM</name>
<evidence type="ECO:0000313" key="3">
    <source>
        <dbReference type="Proteomes" id="UP000182692"/>
    </source>
</evidence>
<dbReference type="STRING" id="1121869.SAMN03084138_03024"/>
<dbReference type="InterPro" id="IPR012340">
    <property type="entry name" value="NA-bd_OB-fold"/>
</dbReference>
<evidence type="ECO:0000256" key="1">
    <source>
        <dbReference type="SAM" id="Phobius"/>
    </source>
</evidence>
<proteinExistence type="predicted"/>
<evidence type="ECO:0008006" key="4">
    <source>
        <dbReference type="Google" id="ProtNLM"/>
    </source>
</evidence>
<accession>A0A1I5SWV4</accession>
<dbReference type="AlphaFoldDB" id="A0A1I5SWV4"/>
<feature type="transmembrane region" description="Helical" evidence="1">
    <location>
        <begin position="67"/>
        <end position="89"/>
    </location>
</feature>
<dbReference type="EMBL" id="FOWR01000023">
    <property type="protein sequence ID" value="SFP75265.1"/>
    <property type="molecule type" value="Genomic_DNA"/>
</dbReference>
<evidence type="ECO:0000313" key="2">
    <source>
        <dbReference type="EMBL" id="SFP75265.1"/>
    </source>
</evidence>
<feature type="transmembrane region" description="Helical" evidence="1">
    <location>
        <begin position="101"/>
        <end position="123"/>
    </location>
</feature>